<evidence type="ECO:0000256" key="2">
    <source>
        <dbReference type="ARBA" id="ARBA00004496"/>
    </source>
</evidence>
<dbReference type="PANTHER" id="PTHR31283:SF5">
    <property type="entry name" value="EKC_KEOPS COMPLEX SUBUNIT LAGE3"/>
    <property type="match status" value="1"/>
</dbReference>
<reference evidence="7 8" key="1">
    <citation type="journal article" date="2019" name="Sci. Rep.">
        <title>Comparative genomics of chytrid fungi reveal insights into the obligate biotrophic and pathogenic lifestyle of Synchytrium endobioticum.</title>
        <authorList>
            <person name="van de Vossenberg B.T.L.H."/>
            <person name="Warris S."/>
            <person name="Nguyen H.D.T."/>
            <person name="van Gent-Pelzer M.P.E."/>
            <person name="Joly D.L."/>
            <person name="van de Geest H.C."/>
            <person name="Bonants P.J.M."/>
            <person name="Smith D.S."/>
            <person name="Levesque C.A."/>
            <person name="van der Lee T.A.J."/>
        </authorList>
    </citation>
    <scope>NUCLEOTIDE SEQUENCE [LARGE SCALE GENOMIC DNA]</scope>
    <source>
        <strain evidence="7 8">JEL517</strain>
    </source>
</reference>
<sequence>MTSNASLPYKAELHIPFPTSRQAHIARTVLQVDKDPRPSESNKELAVLDGNVLHVIYRANSLKLARAAVNGFMDHVILVIQTLESFDDEAAI</sequence>
<dbReference type="GO" id="GO:0000408">
    <property type="term" value="C:EKC/KEOPS complex"/>
    <property type="evidence" value="ECO:0007669"/>
    <property type="project" value="TreeGrafter"/>
</dbReference>
<keyword evidence="4" id="KW-0963">Cytoplasm</keyword>
<comment type="caution">
    <text evidence="7">The sequence shown here is derived from an EMBL/GenBank/DDBJ whole genome shotgun (WGS) entry which is preliminary data.</text>
</comment>
<dbReference type="OrthoDB" id="10025739at2759"/>
<keyword evidence="5" id="KW-0819">tRNA processing</keyword>
<dbReference type="Pfam" id="PF09341">
    <property type="entry name" value="Pcc1"/>
    <property type="match status" value="1"/>
</dbReference>
<dbReference type="Gene3D" id="3.30.310.50">
    <property type="entry name" value="Alpha-D-phosphohexomutase, C-terminal domain"/>
    <property type="match status" value="1"/>
</dbReference>
<proteinExistence type="inferred from homology"/>
<evidence type="ECO:0000256" key="4">
    <source>
        <dbReference type="ARBA" id="ARBA00022490"/>
    </source>
</evidence>
<dbReference type="RefSeq" id="XP_031024671.1">
    <property type="nucleotide sequence ID" value="XM_031169386.1"/>
</dbReference>
<evidence type="ECO:0000256" key="3">
    <source>
        <dbReference type="ARBA" id="ARBA00007073"/>
    </source>
</evidence>
<dbReference type="FunFam" id="3.30.310.50:FF:000005">
    <property type="entry name" value="L antigen family member 3"/>
    <property type="match status" value="1"/>
</dbReference>
<dbReference type="GeneID" id="42004683"/>
<gene>
    <name evidence="7" type="ORF">SmJEL517_g03458</name>
</gene>
<name>A0A507C6S1_9FUNG</name>
<evidence type="ECO:0000256" key="5">
    <source>
        <dbReference type="ARBA" id="ARBA00022694"/>
    </source>
</evidence>
<dbReference type="GO" id="GO:0008033">
    <property type="term" value="P:tRNA processing"/>
    <property type="evidence" value="ECO:0007669"/>
    <property type="project" value="UniProtKB-KW"/>
</dbReference>
<dbReference type="EMBL" id="QEAO01000018">
    <property type="protein sequence ID" value="TPX33754.1"/>
    <property type="molecule type" value="Genomic_DNA"/>
</dbReference>
<keyword evidence="8" id="KW-1185">Reference proteome</keyword>
<dbReference type="GO" id="GO:0005634">
    <property type="term" value="C:nucleus"/>
    <property type="evidence" value="ECO:0007669"/>
    <property type="project" value="UniProtKB-SubCell"/>
</dbReference>
<dbReference type="InterPro" id="IPR015419">
    <property type="entry name" value="CTAG/Pcc1"/>
</dbReference>
<accession>A0A507C6S1</accession>
<evidence type="ECO:0000313" key="8">
    <source>
        <dbReference type="Proteomes" id="UP000319731"/>
    </source>
</evidence>
<evidence type="ECO:0000256" key="6">
    <source>
        <dbReference type="ARBA" id="ARBA00023242"/>
    </source>
</evidence>
<evidence type="ECO:0000256" key="1">
    <source>
        <dbReference type="ARBA" id="ARBA00004123"/>
    </source>
</evidence>
<evidence type="ECO:0000313" key="7">
    <source>
        <dbReference type="EMBL" id="TPX33754.1"/>
    </source>
</evidence>
<protein>
    <recommendedName>
        <fullName evidence="9">Transcription factor Pcc1</fullName>
    </recommendedName>
</protein>
<keyword evidence="6" id="KW-0539">Nucleus</keyword>
<comment type="similarity">
    <text evidence="3">Belongs to the CTAG/PCC1 family.</text>
</comment>
<dbReference type="PANTHER" id="PTHR31283">
    <property type="entry name" value="EKC/KEOPS COMPLEX SUBUNIT PCC1 FAMILY MEMBER"/>
    <property type="match status" value="1"/>
</dbReference>
<dbReference type="GO" id="GO:0005737">
    <property type="term" value="C:cytoplasm"/>
    <property type="evidence" value="ECO:0007669"/>
    <property type="project" value="UniProtKB-SubCell"/>
</dbReference>
<organism evidence="7 8">
    <name type="scientific">Synchytrium microbalum</name>
    <dbReference type="NCBI Taxonomy" id="1806994"/>
    <lineage>
        <taxon>Eukaryota</taxon>
        <taxon>Fungi</taxon>
        <taxon>Fungi incertae sedis</taxon>
        <taxon>Chytridiomycota</taxon>
        <taxon>Chytridiomycota incertae sedis</taxon>
        <taxon>Chytridiomycetes</taxon>
        <taxon>Synchytriales</taxon>
        <taxon>Synchytriaceae</taxon>
        <taxon>Synchytrium</taxon>
    </lineage>
</organism>
<dbReference type="GO" id="GO:0070525">
    <property type="term" value="P:tRNA threonylcarbamoyladenosine metabolic process"/>
    <property type="evidence" value="ECO:0007669"/>
    <property type="project" value="TreeGrafter"/>
</dbReference>
<evidence type="ECO:0008006" key="9">
    <source>
        <dbReference type="Google" id="ProtNLM"/>
    </source>
</evidence>
<dbReference type="AlphaFoldDB" id="A0A507C6S1"/>
<comment type="subcellular location">
    <subcellularLocation>
        <location evidence="2">Cytoplasm</location>
    </subcellularLocation>
    <subcellularLocation>
        <location evidence="1">Nucleus</location>
    </subcellularLocation>
</comment>
<dbReference type="Proteomes" id="UP000319731">
    <property type="component" value="Unassembled WGS sequence"/>
</dbReference>